<keyword evidence="1 4" id="KW-0420">Kringle</keyword>
<feature type="compositionally biased region" description="Polar residues" evidence="5">
    <location>
        <begin position="625"/>
        <end position="635"/>
    </location>
</feature>
<dbReference type="InterPro" id="IPR000001">
    <property type="entry name" value="Kringle"/>
</dbReference>
<accession>A0A8J9Z0S0</accession>
<feature type="domain" description="Kringle" evidence="8">
    <location>
        <begin position="146"/>
        <end position="226"/>
    </location>
</feature>
<evidence type="ECO:0000259" key="7">
    <source>
        <dbReference type="PROSITE" id="PS01180"/>
    </source>
</evidence>
<name>A0A8J9Z0S0_BRALA</name>
<dbReference type="SMART" id="SM00130">
    <property type="entry name" value="KR"/>
    <property type="match status" value="1"/>
</dbReference>
<dbReference type="PROSITE" id="PS00021">
    <property type="entry name" value="KRINGLE_1"/>
    <property type="match status" value="1"/>
</dbReference>
<feature type="chain" id="PRO_5035454244" evidence="6">
    <location>
        <begin position="27"/>
        <end position="653"/>
    </location>
</feature>
<evidence type="ECO:0000256" key="6">
    <source>
        <dbReference type="SAM" id="SignalP"/>
    </source>
</evidence>
<sequence length="653" mass="71797">MDTLLTVVSANVWLLLVSTVNLGASAACTNGGTYTTSSSATITTDNYPSFYPKSSCTWSLEVPSGSFILLKFSSFDIEEFGNCAFENVIIYDGNTNGTKLGQFCGTILPPALLSTSNTMTVVLSTFGFSNTEYTGFSASFTEKGSDCQRGDGASYRGTVSVTATGNTCQRWDSQTPQAHYGFNTPEANPSSGLEQNYCRNPDGASGVWCYDADNSTRWEYCDVPVCDLDSGCYNLASWTGAATGTISSMYYGTNSNYEDNASCKWEITVTSGKYVTLTFHRTFRVDPFCIGDKVKVYSGVINGLTELGSFCGTTTPSTVQSCSNKMTVEFTTDSANAYHGFLASFSESGTCLPLHGLCCRDYVDDLNCWKNVSCRYDDIFSYNIPSHYTCTNGANNSSNAVIYATDNDVNNNYTAVIYVTYNINNNSNAAIYVTCNDVNNNYTAVIYDTYNINNNYTAAIYVTCNDVYSSQCVTYTPNYYNSNYATCNDTDQQWTSGVYIHYNVCTDHNVGWGCTFYNRHNYPDTCSVDWSSGDNATADIISYNKCSDCISSICSICEYNGYNCAGYSNYRRTIWDESDDDEMFLPHLTHTDVPVGKSADRYLLLDVGETSCIPRRSVTDVRNVGTEQGSHTTSVVDKRKGTRENQTCSRATM</sequence>
<evidence type="ECO:0000256" key="3">
    <source>
        <dbReference type="ARBA" id="ARBA00023157"/>
    </source>
</evidence>
<dbReference type="PANTHER" id="PTHR24251:SF40">
    <property type="entry name" value="CUB DOMAIN-CONTAINING PROTEIN"/>
    <property type="match status" value="1"/>
</dbReference>
<feature type="region of interest" description="Disordered" evidence="5">
    <location>
        <begin position="624"/>
        <end position="653"/>
    </location>
</feature>
<dbReference type="InterPro" id="IPR038178">
    <property type="entry name" value="Kringle_sf"/>
</dbReference>
<evidence type="ECO:0000313" key="9">
    <source>
        <dbReference type="EMBL" id="CAH1245069.1"/>
    </source>
</evidence>
<dbReference type="PROSITE" id="PS50070">
    <property type="entry name" value="KRINGLE_2"/>
    <property type="match status" value="1"/>
</dbReference>
<dbReference type="OrthoDB" id="6116165at2759"/>
<dbReference type="SUPFAM" id="SSF49854">
    <property type="entry name" value="Spermadhesin, CUB domain"/>
    <property type="match status" value="2"/>
</dbReference>
<dbReference type="PANTHER" id="PTHR24251">
    <property type="entry name" value="OVOCHYMASE-RELATED"/>
    <property type="match status" value="1"/>
</dbReference>
<feature type="signal peptide" evidence="6">
    <location>
        <begin position="1"/>
        <end position="26"/>
    </location>
</feature>
<reference evidence="9" key="1">
    <citation type="submission" date="2022-01" db="EMBL/GenBank/DDBJ databases">
        <authorList>
            <person name="Braso-Vives M."/>
        </authorList>
    </citation>
    <scope>NUCLEOTIDE SEQUENCE</scope>
</reference>
<dbReference type="CDD" id="cd00108">
    <property type="entry name" value="KR"/>
    <property type="match status" value="1"/>
</dbReference>
<keyword evidence="2" id="KW-0677">Repeat</keyword>
<evidence type="ECO:0000256" key="1">
    <source>
        <dbReference type="ARBA" id="ARBA00022572"/>
    </source>
</evidence>
<feature type="disulfide bond" evidence="4">
    <location>
        <begin position="198"/>
        <end position="221"/>
    </location>
</feature>
<dbReference type="FunFam" id="2.60.120.290:FF:000005">
    <property type="entry name" value="Procollagen C-endopeptidase enhancer 1"/>
    <property type="match status" value="2"/>
</dbReference>
<dbReference type="InterPro" id="IPR000859">
    <property type="entry name" value="CUB_dom"/>
</dbReference>
<proteinExistence type="predicted"/>
<feature type="compositionally biased region" description="Polar residues" evidence="5">
    <location>
        <begin position="644"/>
        <end position="653"/>
    </location>
</feature>
<dbReference type="PRINTS" id="PR00018">
    <property type="entry name" value="KRINGLE"/>
</dbReference>
<dbReference type="AlphaFoldDB" id="A0A8J9Z0S0"/>
<keyword evidence="10" id="KW-1185">Reference proteome</keyword>
<dbReference type="Pfam" id="PF00431">
    <property type="entry name" value="CUB"/>
    <property type="match status" value="2"/>
</dbReference>
<protein>
    <submittedName>
        <fullName evidence="9">PLG protein</fullName>
    </submittedName>
</protein>
<dbReference type="InterPro" id="IPR018056">
    <property type="entry name" value="Kringle_CS"/>
</dbReference>
<evidence type="ECO:0000259" key="8">
    <source>
        <dbReference type="PROSITE" id="PS50070"/>
    </source>
</evidence>
<evidence type="ECO:0000256" key="4">
    <source>
        <dbReference type="PROSITE-ProRule" id="PRU00121"/>
    </source>
</evidence>
<evidence type="ECO:0000256" key="5">
    <source>
        <dbReference type="SAM" id="MobiDB-lite"/>
    </source>
</evidence>
<dbReference type="CDD" id="cd00041">
    <property type="entry name" value="CUB"/>
    <property type="match status" value="2"/>
</dbReference>
<gene>
    <name evidence="9" type="primary">PLG</name>
    <name evidence="9" type="ORF">BLAG_LOCUS7532</name>
</gene>
<keyword evidence="3 4" id="KW-1015">Disulfide bond</keyword>
<feature type="domain" description="CUB" evidence="7">
    <location>
        <begin position="30"/>
        <end position="143"/>
    </location>
</feature>
<organism evidence="9 10">
    <name type="scientific">Branchiostoma lanceolatum</name>
    <name type="common">Common lancelet</name>
    <name type="synonym">Amphioxus lanceolatum</name>
    <dbReference type="NCBI Taxonomy" id="7740"/>
    <lineage>
        <taxon>Eukaryota</taxon>
        <taxon>Metazoa</taxon>
        <taxon>Chordata</taxon>
        <taxon>Cephalochordata</taxon>
        <taxon>Leptocardii</taxon>
        <taxon>Amphioxiformes</taxon>
        <taxon>Branchiostomatidae</taxon>
        <taxon>Branchiostoma</taxon>
    </lineage>
</organism>
<dbReference type="InterPro" id="IPR013806">
    <property type="entry name" value="Kringle-like"/>
</dbReference>
<keyword evidence="6" id="KW-0732">Signal</keyword>
<comment type="caution">
    <text evidence="4">Lacks conserved residue(s) required for the propagation of feature annotation.</text>
</comment>
<dbReference type="PROSITE" id="PS01180">
    <property type="entry name" value="CUB"/>
    <property type="match status" value="2"/>
</dbReference>
<evidence type="ECO:0000256" key="2">
    <source>
        <dbReference type="ARBA" id="ARBA00022737"/>
    </source>
</evidence>
<dbReference type="Proteomes" id="UP000838412">
    <property type="component" value="Chromosome 14"/>
</dbReference>
<dbReference type="Pfam" id="PF00051">
    <property type="entry name" value="Kringle"/>
    <property type="match status" value="1"/>
</dbReference>
<dbReference type="Gene3D" id="2.40.20.10">
    <property type="entry name" value="Plasminogen Kringle 4"/>
    <property type="match status" value="1"/>
</dbReference>
<dbReference type="SMART" id="SM00042">
    <property type="entry name" value="CUB"/>
    <property type="match status" value="2"/>
</dbReference>
<dbReference type="Gene3D" id="2.60.120.290">
    <property type="entry name" value="Spermadhesin, CUB domain"/>
    <property type="match status" value="2"/>
</dbReference>
<evidence type="ECO:0000313" key="10">
    <source>
        <dbReference type="Proteomes" id="UP000838412"/>
    </source>
</evidence>
<dbReference type="InterPro" id="IPR035914">
    <property type="entry name" value="Sperma_CUB_dom_sf"/>
</dbReference>
<dbReference type="SUPFAM" id="SSF57440">
    <property type="entry name" value="Kringle-like"/>
    <property type="match status" value="1"/>
</dbReference>
<dbReference type="EMBL" id="OV696699">
    <property type="protein sequence ID" value="CAH1245069.1"/>
    <property type="molecule type" value="Genomic_DNA"/>
</dbReference>
<feature type="domain" description="CUB" evidence="7">
    <location>
        <begin position="232"/>
        <end position="348"/>
    </location>
</feature>